<organism evidence="1 2">
    <name type="scientific">Streptomyces alboflavus</name>
    <dbReference type="NCBI Taxonomy" id="67267"/>
    <lineage>
        <taxon>Bacteria</taxon>
        <taxon>Bacillati</taxon>
        <taxon>Actinomycetota</taxon>
        <taxon>Actinomycetes</taxon>
        <taxon>Kitasatosporales</taxon>
        <taxon>Streptomycetaceae</taxon>
        <taxon>Streptomyces</taxon>
    </lineage>
</organism>
<dbReference type="EMBL" id="CP021748">
    <property type="protein sequence ID" value="ARX81383.1"/>
    <property type="molecule type" value="Genomic_DNA"/>
</dbReference>
<name>A0A1Z1W4M3_9ACTN</name>
<sequence>MLEYLGFHLSFAHRAEPVPSDILGDLAALSQGRLRLGRTCAVEVRLVRILGSATGRHPDAAATP</sequence>
<dbReference type="AlphaFoldDB" id="A0A1Z1W4M3"/>
<dbReference type="STRING" id="67267.GCA_000716675_00953"/>
<gene>
    <name evidence="1" type="ORF">SMD44_00781</name>
</gene>
<accession>A0A1Z1W4M3</accession>
<proteinExistence type="predicted"/>
<dbReference type="KEGG" id="salf:SMD44_00781"/>
<keyword evidence="2" id="KW-1185">Reference proteome</keyword>
<evidence type="ECO:0000313" key="2">
    <source>
        <dbReference type="Proteomes" id="UP000195880"/>
    </source>
</evidence>
<reference evidence="1 2" key="1">
    <citation type="submission" date="2017-05" db="EMBL/GenBank/DDBJ databases">
        <title>Streptomyces alboflavus Genome sequencing and assembly.</title>
        <authorList>
            <person name="Wang Y."/>
            <person name="Du B."/>
            <person name="Ding Y."/>
            <person name="Liu H."/>
            <person name="Hou Q."/>
            <person name="Liu K."/>
            <person name="Wang C."/>
            <person name="Yao L."/>
        </authorList>
    </citation>
    <scope>NUCLEOTIDE SEQUENCE [LARGE SCALE GENOMIC DNA]</scope>
    <source>
        <strain evidence="1 2">MDJK44</strain>
    </source>
</reference>
<protein>
    <submittedName>
        <fullName evidence="1">Uncharacterized protein</fullName>
    </submittedName>
</protein>
<evidence type="ECO:0000313" key="1">
    <source>
        <dbReference type="EMBL" id="ARX81383.1"/>
    </source>
</evidence>
<dbReference type="Proteomes" id="UP000195880">
    <property type="component" value="Chromosome"/>
</dbReference>